<dbReference type="InterPro" id="IPR013216">
    <property type="entry name" value="Methyltransf_11"/>
</dbReference>
<evidence type="ECO:0000313" key="3">
    <source>
        <dbReference type="Proteomes" id="UP001523216"/>
    </source>
</evidence>
<dbReference type="InterPro" id="IPR029063">
    <property type="entry name" value="SAM-dependent_MTases_sf"/>
</dbReference>
<sequence length="255" mass="27822">MAHFDGVADSYDQVLPFFGRFAEDAVRRIVPAPGIRALDLAAGRGAFTRQLLDRGCEVVAVDGSPRMIELLERDFPAVDARVLDATRLDVESGTFDLIVCGFAVHIVDDPGTALAEAVRVAKPGAHLAFTVPGRAGGAPDPWPDPLVDLYADYRRFQADGSGRHGNDVGESELFEQSSLIDVTAVTLEVALPVPDGETYWRWSRSHGSGRFIDGLPADKRVEMHARLLERVATMPDFVLRRSATLWTARKPDNSV</sequence>
<protein>
    <submittedName>
        <fullName evidence="2">Class I SAM-dependent methyltransferase</fullName>
    </submittedName>
</protein>
<dbReference type="CDD" id="cd02440">
    <property type="entry name" value="AdoMet_MTases"/>
    <property type="match status" value="1"/>
</dbReference>
<dbReference type="EMBL" id="JAMQOL010000003">
    <property type="protein sequence ID" value="MCM4076548.1"/>
    <property type="molecule type" value="Genomic_DNA"/>
</dbReference>
<dbReference type="Gene3D" id="3.40.50.150">
    <property type="entry name" value="Vaccinia Virus protein VP39"/>
    <property type="match status" value="1"/>
</dbReference>
<accession>A0ABT0XTH9</accession>
<dbReference type="SUPFAM" id="SSF53335">
    <property type="entry name" value="S-adenosyl-L-methionine-dependent methyltransferases"/>
    <property type="match status" value="1"/>
</dbReference>
<dbReference type="GO" id="GO:0008168">
    <property type="term" value="F:methyltransferase activity"/>
    <property type="evidence" value="ECO:0007669"/>
    <property type="project" value="UniProtKB-KW"/>
</dbReference>
<organism evidence="2 3">
    <name type="scientific">Paractinoplanes hotanensis</name>
    <dbReference type="NCBI Taxonomy" id="2906497"/>
    <lineage>
        <taxon>Bacteria</taxon>
        <taxon>Bacillati</taxon>
        <taxon>Actinomycetota</taxon>
        <taxon>Actinomycetes</taxon>
        <taxon>Micromonosporales</taxon>
        <taxon>Micromonosporaceae</taxon>
        <taxon>Paractinoplanes</taxon>
    </lineage>
</organism>
<dbReference type="Pfam" id="PF08241">
    <property type="entry name" value="Methyltransf_11"/>
    <property type="match status" value="1"/>
</dbReference>
<comment type="caution">
    <text evidence="2">The sequence shown here is derived from an EMBL/GenBank/DDBJ whole genome shotgun (WGS) entry which is preliminary data.</text>
</comment>
<keyword evidence="2" id="KW-0808">Transferase</keyword>
<evidence type="ECO:0000259" key="1">
    <source>
        <dbReference type="Pfam" id="PF08241"/>
    </source>
</evidence>
<dbReference type="RefSeq" id="WP_251796451.1">
    <property type="nucleotide sequence ID" value="NZ_JAMQOL010000003.1"/>
</dbReference>
<reference evidence="2 3" key="1">
    <citation type="submission" date="2022-06" db="EMBL/GenBank/DDBJ databases">
        <title>Actinoplanes abujensis sp. nov., isolated from Nigerian arid soil.</title>
        <authorList>
            <person name="Ding P."/>
        </authorList>
    </citation>
    <scope>NUCLEOTIDE SEQUENCE [LARGE SCALE GENOMIC DNA]</scope>
    <source>
        <strain evidence="3">TRM88002</strain>
    </source>
</reference>
<evidence type="ECO:0000313" key="2">
    <source>
        <dbReference type="EMBL" id="MCM4076548.1"/>
    </source>
</evidence>
<dbReference type="GO" id="GO:0032259">
    <property type="term" value="P:methylation"/>
    <property type="evidence" value="ECO:0007669"/>
    <property type="project" value="UniProtKB-KW"/>
</dbReference>
<feature type="domain" description="Methyltransferase type 11" evidence="1">
    <location>
        <begin position="38"/>
        <end position="129"/>
    </location>
</feature>
<keyword evidence="2" id="KW-0489">Methyltransferase</keyword>
<dbReference type="Proteomes" id="UP001523216">
    <property type="component" value="Unassembled WGS sequence"/>
</dbReference>
<keyword evidence="3" id="KW-1185">Reference proteome</keyword>
<dbReference type="PANTHER" id="PTHR43591">
    <property type="entry name" value="METHYLTRANSFERASE"/>
    <property type="match status" value="1"/>
</dbReference>
<proteinExistence type="predicted"/>
<name>A0ABT0XTH9_9ACTN</name>
<gene>
    <name evidence="2" type="ORF">LXN57_03090</name>
</gene>